<dbReference type="EMBL" id="JAENHP010000014">
    <property type="protein sequence ID" value="MBM2620411.1"/>
    <property type="molecule type" value="Genomic_DNA"/>
</dbReference>
<comment type="caution">
    <text evidence="1">The sequence shown here is derived from an EMBL/GenBank/DDBJ whole genome shotgun (WGS) entry which is preliminary data.</text>
</comment>
<name>A0ABS2AKQ9_9ACTN</name>
<evidence type="ECO:0000313" key="1">
    <source>
        <dbReference type="EMBL" id="MBM2620411.1"/>
    </source>
</evidence>
<dbReference type="Proteomes" id="UP000632138">
    <property type="component" value="Unassembled WGS sequence"/>
</dbReference>
<keyword evidence="2" id="KW-1185">Reference proteome</keyword>
<organism evidence="1 2">
    <name type="scientific">Paractinoplanes ovalisporus</name>
    <dbReference type="NCBI Taxonomy" id="2810368"/>
    <lineage>
        <taxon>Bacteria</taxon>
        <taxon>Bacillati</taxon>
        <taxon>Actinomycetota</taxon>
        <taxon>Actinomycetes</taxon>
        <taxon>Micromonosporales</taxon>
        <taxon>Micromonosporaceae</taxon>
        <taxon>Paractinoplanes</taxon>
    </lineage>
</organism>
<gene>
    <name evidence="1" type="ORF">JIG36_33360</name>
</gene>
<sequence>MSARTMARLTRTATPHTQWCARDHTCGIDTHRGRPIVTARGNGRAVMTRTRAADVEYAEVVIRIPLHRNENTARKQLAILLRLLGELLDAVIVRPRVLPGRGERPAIGRRAA</sequence>
<dbReference type="RefSeq" id="WP_203380392.1">
    <property type="nucleotide sequence ID" value="NZ_JAENHP010000014.1"/>
</dbReference>
<reference evidence="1 2" key="1">
    <citation type="submission" date="2021-01" db="EMBL/GenBank/DDBJ databases">
        <title>Actinoplanes sp. nov. LDG1-06 isolated from lichen.</title>
        <authorList>
            <person name="Saeng-In P."/>
            <person name="Phongsopitanun W."/>
            <person name="Kanchanasin P."/>
            <person name="Yuki M."/>
            <person name="Kudo T."/>
            <person name="Ohkuma M."/>
            <person name="Tanasupawat S."/>
        </authorList>
    </citation>
    <scope>NUCLEOTIDE SEQUENCE [LARGE SCALE GENOMIC DNA]</scope>
    <source>
        <strain evidence="1 2">LDG1-06</strain>
    </source>
</reference>
<accession>A0ABS2AKQ9</accession>
<evidence type="ECO:0000313" key="2">
    <source>
        <dbReference type="Proteomes" id="UP000632138"/>
    </source>
</evidence>
<evidence type="ECO:0008006" key="3">
    <source>
        <dbReference type="Google" id="ProtNLM"/>
    </source>
</evidence>
<protein>
    <recommendedName>
        <fullName evidence="3">Transposase</fullName>
    </recommendedName>
</protein>
<proteinExistence type="predicted"/>